<keyword evidence="2" id="KW-1185">Reference proteome</keyword>
<feature type="non-terminal residue" evidence="1">
    <location>
        <position position="100"/>
    </location>
</feature>
<proteinExistence type="predicted"/>
<gene>
    <name evidence="1" type="ORF">EXIGLDRAFT_629319</name>
</gene>
<protein>
    <submittedName>
        <fullName evidence="1">Uncharacterized protein</fullName>
    </submittedName>
</protein>
<name>A0A165BND3_EXIGL</name>
<organism evidence="1 2">
    <name type="scientific">Exidia glandulosa HHB12029</name>
    <dbReference type="NCBI Taxonomy" id="1314781"/>
    <lineage>
        <taxon>Eukaryota</taxon>
        <taxon>Fungi</taxon>
        <taxon>Dikarya</taxon>
        <taxon>Basidiomycota</taxon>
        <taxon>Agaricomycotina</taxon>
        <taxon>Agaricomycetes</taxon>
        <taxon>Auriculariales</taxon>
        <taxon>Exidiaceae</taxon>
        <taxon>Exidia</taxon>
    </lineage>
</organism>
<dbReference type="Proteomes" id="UP000077266">
    <property type="component" value="Unassembled WGS sequence"/>
</dbReference>
<dbReference type="OrthoDB" id="3193212at2759"/>
<sequence length="100" mass="11454">MPEHADSFIDDIIAKGPTSYYLKEDGTYETIPDNPQIRRFIWEYIHILNRILQRLDKANASVSGKKAKVCVPEALIVGHRCSYEGRLPETGNVQKILNWP</sequence>
<reference evidence="1 2" key="1">
    <citation type="journal article" date="2016" name="Mol. Biol. Evol.">
        <title>Comparative Genomics of Early-Diverging Mushroom-Forming Fungi Provides Insights into the Origins of Lignocellulose Decay Capabilities.</title>
        <authorList>
            <person name="Nagy L.G."/>
            <person name="Riley R."/>
            <person name="Tritt A."/>
            <person name="Adam C."/>
            <person name="Daum C."/>
            <person name="Floudas D."/>
            <person name="Sun H."/>
            <person name="Yadav J.S."/>
            <person name="Pangilinan J."/>
            <person name="Larsson K.H."/>
            <person name="Matsuura K."/>
            <person name="Barry K."/>
            <person name="Labutti K."/>
            <person name="Kuo R."/>
            <person name="Ohm R.A."/>
            <person name="Bhattacharya S.S."/>
            <person name="Shirouzu T."/>
            <person name="Yoshinaga Y."/>
            <person name="Martin F.M."/>
            <person name="Grigoriev I.V."/>
            <person name="Hibbett D.S."/>
        </authorList>
    </citation>
    <scope>NUCLEOTIDE SEQUENCE [LARGE SCALE GENOMIC DNA]</scope>
    <source>
        <strain evidence="1 2">HHB12029</strain>
    </source>
</reference>
<evidence type="ECO:0000313" key="2">
    <source>
        <dbReference type="Proteomes" id="UP000077266"/>
    </source>
</evidence>
<dbReference type="STRING" id="1314781.A0A165BND3"/>
<dbReference type="AlphaFoldDB" id="A0A165BND3"/>
<dbReference type="InterPro" id="IPR043128">
    <property type="entry name" value="Rev_trsase/Diguanyl_cyclase"/>
</dbReference>
<evidence type="ECO:0000313" key="1">
    <source>
        <dbReference type="EMBL" id="KZV80955.1"/>
    </source>
</evidence>
<dbReference type="EMBL" id="KV426432">
    <property type="protein sequence ID" value="KZV80955.1"/>
    <property type="molecule type" value="Genomic_DNA"/>
</dbReference>
<accession>A0A165BND3</accession>
<dbReference type="Gene3D" id="3.30.70.270">
    <property type="match status" value="1"/>
</dbReference>
<dbReference type="InParanoid" id="A0A165BND3"/>